<name>A0ABV0GMW2_PAENI</name>
<proteinExistence type="predicted"/>
<evidence type="ECO:0000313" key="2">
    <source>
        <dbReference type="EMBL" id="MEO3939779.1"/>
    </source>
</evidence>
<dbReference type="EMBL" id="JBBMFV010000003">
    <property type="protein sequence ID" value="MEO3939779.1"/>
    <property type="molecule type" value="Genomic_DNA"/>
</dbReference>
<evidence type="ECO:0000313" key="3">
    <source>
        <dbReference type="Proteomes" id="UP001448614"/>
    </source>
</evidence>
<evidence type="ECO:0000256" key="1">
    <source>
        <dbReference type="SAM" id="MobiDB-lite"/>
    </source>
</evidence>
<keyword evidence="3" id="KW-1185">Reference proteome</keyword>
<sequence>MTETKRRRLANILPQGTVDQEPSTPEQGISTPDAQESTPRNEAAPAAAVETRATAQPGRPRFADFERKEARLRQDQLDALDALARKIKRARKPGAGERITDNTLIRVAVDLLLARQDELTGSTEDELRTSVSL</sequence>
<feature type="compositionally biased region" description="Low complexity" evidence="1">
    <location>
        <begin position="40"/>
        <end position="55"/>
    </location>
</feature>
<feature type="region of interest" description="Disordered" evidence="1">
    <location>
        <begin position="1"/>
        <end position="62"/>
    </location>
</feature>
<dbReference type="Proteomes" id="UP001448614">
    <property type="component" value="Unassembled WGS sequence"/>
</dbReference>
<accession>A0ABV0GMW2</accession>
<organism evidence="2 3">
    <name type="scientific">Paenarthrobacter nicotinovorans</name>
    <name type="common">Arthrobacter nicotinovorans</name>
    <dbReference type="NCBI Taxonomy" id="29320"/>
    <lineage>
        <taxon>Bacteria</taxon>
        <taxon>Bacillati</taxon>
        <taxon>Actinomycetota</taxon>
        <taxon>Actinomycetes</taxon>
        <taxon>Micrococcales</taxon>
        <taxon>Micrococcaceae</taxon>
        <taxon>Paenarthrobacter</taxon>
    </lineage>
</organism>
<protein>
    <submittedName>
        <fullName evidence="2">Uncharacterized protein</fullName>
    </submittedName>
</protein>
<reference evidence="2 3" key="1">
    <citation type="journal article" date="2024" name="Appl. Microbiol. Biotechnol.">
        <title>Biosynthetic gene clusters with biotechnological applications in novel Antarctic isolates from Actinomycetota.</title>
        <authorList>
            <person name="Bruna P."/>
            <person name="Nunez-Montero K."/>
            <person name="Contreras M.J."/>
            <person name="Leal K."/>
            <person name="Garcia M."/>
            <person name="Abanto M."/>
            <person name="Barrientos L."/>
        </authorList>
    </citation>
    <scope>NUCLEOTIDE SEQUENCE [LARGE SCALE GENOMIC DNA]</scope>
    <source>
        <strain evidence="2 3">Se16.17</strain>
    </source>
</reference>
<comment type="caution">
    <text evidence="2">The sequence shown here is derived from an EMBL/GenBank/DDBJ whole genome shotgun (WGS) entry which is preliminary data.</text>
</comment>
<gene>
    <name evidence="2" type="ORF">V3C41_01695</name>
</gene>
<dbReference type="RefSeq" id="WP_347781662.1">
    <property type="nucleotide sequence ID" value="NZ_JBBMFV010000003.1"/>
</dbReference>
<feature type="compositionally biased region" description="Polar residues" evidence="1">
    <location>
        <begin position="17"/>
        <end position="38"/>
    </location>
</feature>